<evidence type="ECO:0000313" key="1">
    <source>
        <dbReference type="EMBL" id="KRZ54850.1"/>
    </source>
</evidence>
<accession>A0A0V1L6K1</accession>
<dbReference type="EMBL" id="JYDW01000128">
    <property type="protein sequence ID" value="KRZ54850.1"/>
    <property type="molecule type" value="Genomic_DNA"/>
</dbReference>
<evidence type="ECO:0000313" key="2">
    <source>
        <dbReference type="Proteomes" id="UP000054721"/>
    </source>
</evidence>
<organism evidence="1 2">
    <name type="scientific">Trichinella nativa</name>
    <dbReference type="NCBI Taxonomy" id="6335"/>
    <lineage>
        <taxon>Eukaryota</taxon>
        <taxon>Metazoa</taxon>
        <taxon>Ecdysozoa</taxon>
        <taxon>Nematoda</taxon>
        <taxon>Enoplea</taxon>
        <taxon>Dorylaimia</taxon>
        <taxon>Trichinellida</taxon>
        <taxon>Trichinellidae</taxon>
        <taxon>Trichinella</taxon>
    </lineage>
</organism>
<name>A0A0V1L6K1_9BILA</name>
<protein>
    <submittedName>
        <fullName evidence="1">Uncharacterized protein</fullName>
    </submittedName>
</protein>
<reference evidence="1 2" key="1">
    <citation type="submission" date="2015-05" db="EMBL/GenBank/DDBJ databases">
        <title>Evolution of Trichinella species and genotypes.</title>
        <authorList>
            <person name="Korhonen P.K."/>
            <person name="Edoardo P."/>
            <person name="Giuseppe L.R."/>
            <person name="Gasser R.B."/>
        </authorList>
    </citation>
    <scope>NUCLEOTIDE SEQUENCE [LARGE SCALE GENOMIC DNA]</scope>
    <source>
        <strain evidence="1">ISS10</strain>
    </source>
</reference>
<dbReference type="Proteomes" id="UP000054721">
    <property type="component" value="Unassembled WGS sequence"/>
</dbReference>
<dbReference type="AlphaFoldDB" id="A0A0V1L6K1"/>
<keyword evidence="2" id="KW-1185">Reference proteome</keyword>
<comment type="caution">
    <text evidence="1">The sequence shown here is derived from an EMBL/GenBank/DDBJ whole genome shotgun (WGS) entry which is preliminary data.</text>
</comment>
<proteinExistence type="predicted"/>
<gene>
    <name evidence="1" type="ORF">T02_11801</name>
</gene>
<sequence>MNFIDKRKYDWKSSIPSTRKDKFLSIIICKRKEQKWNNRATDAQLIGWYSKEILLLNVEFFLPKTICYKFLPVMLIRQFLIVFGIHHSTSRRILESLQMVTTV</sequence>